<dbReference type="AlphaFoldDB" id="A0A8J2I8A5"/>
<name>A0A8J2I8A5_9PLEO</name>
<dbReference type="OrthoDB" id="3693107at2759"/>
<evidence type="ECO:0000313" key="3">
    <source>
        <dbReference type="EMBL" id="CAG5179466.1"/>
    </source>
</evidence>
<feature type="compositionally biased region" description="Polar residues" evidence="1">
    <location>
        <begin position="198"/>
        <end position="209"/>
    </location>
</feature>
<feature type="region of interest" description="Disordered" evidence="1">
    <location>
        <begin position="198"/>
        <end position="291"/>
    </location>
</feature>
<feature type="compositionally biased region" description="Pro residues" evidence="1">
    <location>
        <begin position="256"/>
        <end position="269"/>
    </location>
</feature>
<organism evidence="3 4">
    <name type="scientific">Alternaria atra</name>
    <dbReference type="NCBI Taxonomy" id="119953"/>
    <lineage>
        <taxon>Eukaryota</taxon>
        <taxon>Fungi</taxon>
        <taxon>Dikarya</taxon>
        <taxon>Ascomycota</taxon>
        <taxon>Pezizomycotina</taxon>
        <taxon>Dothideomycetes</taxon>
        <taxon>Pleosporomycetidae</taxon>
        <taxon>Pleosporales</taxon>
        <taxon>Pleosporineae</taxon>
        <taxon>Pleosporaceae</taxon>
        <taxon>Alternaria</taxon>
        <taxon>Alternaria sect. Ulocladioides</taxon>
    </lineage>
</organism>
<keyword evidence="2" id="KW-0732">Signal</keyword>
<gene>
    <name evidence="3" type="ORF">ALTATR162_LOCUS9291</name>
</gene>
<proteinExistence type="predicted"/>
<dbReference type="RefSeq" id="XP_043172859.1">
    <property type="nucleotide sequence ID" value="XM_043316924.1"/>
</dbReference>
<accession>A0A8J2I8A5</accession>
<feature type="signal peptide" evidence="2">
    <location>
        <begin position="1"/>
        <end position="30"/>
    </location>
</feature>
<feature type="compositionally biased region" description="Polar residues" evidence="1">
    <location>
        <begin position="273"/>
        <end position="284"/>
    </location>
</feature>
<dbReference type="GeneID" id="67021496"/>
<feature type="compositionally biased region" description="Polar residues" evidence="1">
    <location>
        <begin position="244"/>
        <end position="254"/>
    </location>
</feature>
<reference evidence="3" key="1">
    <citation type="submission" date="2021-05" db="EMBL/GenBank/DDBJ databases">
        <authorList>
            <person name="Stam R."/>
        </authorList>
    </citation>
    <scope>NUCLEOTIDE SEQUENCE</scope>
    <source>
        <strain evidence="3">CS162</strain>
    </source>
</reference>
<protein>
    <submittedName>
        <fullName evidence="3">Uncharacterized protein</fullName>
    </submittedName>
</protein>
<comment type="caution">
    <text evidence="3">The sequence shown here is derived from an EMBL/GenBank/DDBJ whole genome shotgun (WGS) entry which is preliminary data.</text>
</comment>
<evidence type="ECO:0000313" key="4">
    <source>
        <dbReference type="Proteomes" id="UP000676310"/>
    </source>
</evidence>
<dbReference type="Proteomes" id="UP000676310">
    <property type="component" value="Unassembled WGS sequence"/>
</dbReference>
<keyword evidence="4" id="KW-1185">Reference proteome</keyword>
<evidence type="ECO:0000256" key="2">
    <source>
        <dbReference type="SAM" id="SignalP"/>
    </source>
</evidence>
<evidence type="ECO:0000256" key="1">
    <source>
        <dbReference type="SAM" id="MobiDB-lite"/>
    </source>
</evidence>
<dbReference type="EMBL" id="CAJRGZ010000023">
    <property type="protein sequence ID" value="CAG5179466.1"/>
    <property type="molecule type" value="Genomic_DNA"/>
</dbReference>
<feature type="chain" id="PRO_5035278038" evidence="2">
    <location>
        <begin position="31"/>
        <end position="599"/>
    </location>
</feature>
<sequence length="599" mass="61061">MWWSPGNMRSPCRMTVVVFAALFFTDPSAAANVARSETPTSGCTAVATTVTFVTAISTIGGITTTTTDVATVTGYSTTITVHITPFSNGTTLTSIEGLDVTAGVPFEKRATSAAALSFTTSRYLNSSLTMTPTPTKPQTACPTVTEIYTLTSIVTLPGTGIVVTLTETMLTASILLSIHYPDPATFVEPIAAILGSQPISTRTSPSSTVLAVPTDEPNNTDDSDGESTPALPQNTSPGVAKPTSGGTVQRSSRVPESPPNKLPTSPVDPPITTKVSSPEQTRTKNLPGIGPIVIDPSRSAIFVNGAASAITPGQQTTINNIPISLDTSATFIVIDGTKTLALPPSTPVPQPARVVLGGTTIDIGQVATQLDPGEVTTIDGVPISLDVSASYVVLGGTRTIPLLEVTRMPSASMVTLDGTTINISELATELDPGEVTVIGTMTISRDTSALIAGTTTISLAALPSDVVLGGTMISAGVLPSGFSFVPATAGGGLLLPNGQTLMPGAMTTIGGIEISLTPGETPVAVVESSVSITASGTLSSTSGNFNNGDTLGIGQPTSTTTGDSAQFTGSAGASTRSVRNMMRRLAMSSMLFVITHAWV</sequence>